<evidence type="ECO:0000313" key="1">
    <source>
        <dbReference type="EMBL" id="TKI79839.1"/>
    </source>
</evidence>
<comment type="caution">
    <text evidence="1">The sequence shown here is derived from an EMBL/GenBank/DDBJ whole genome shotgun (WGS) entry which is preliminary data.</text>
</comment>
<feature type="non-terminal residue" evidence="1">
    <location>
        <position position="1"/>
    </location>
</feature>
<gene>
    <name evidence="1" type="ORF">FC699_35540</name>
</gene>
<reference evidence="1 2" key="1">
    <citation type="journal article" date="2019" name="Environ. Microbiol.">
        <title>An active ?-lactamase is a part of an orchestrated cell wall stress resistance network of Bacillus subtilis and related rhizosphere species.</title>
        <authorList>
            <person name="Bucher T."/>
            <person name="Keren-Paz A."/>
            <person name="Hausser J."/>
            <person name="Olender T."/>
            <person name="Cytryn E."/>
            <person name="Kolodkin-Gal I."/>
        </authorList>
    </citation>
    <scope>NUCLEOTIDE SEQUENCE [LARGE SCALE GENOMIC DNA]</scope>
    <source>
        <strain evidence="1 2">I5</strain>
    </source>
</reference>
<evidence type="ECO:0000313" key="2">
    <source>
        <dbReference type="Proteomes" id="UP000305222"/>
    </source>
</evidence>
<dbReference type="Proteomes" id="UP000305222">
    <property type="component" value="Unassembled WGS sequence"/>
</dbReference>
<dbReference type="EMBL" id="SZON01003507">
    <property type="protein sequence ID" value="TKI79839.1"/>
    <property type="molecule type" value="Genomic_DNA"/>
</dbReference>
<organism evidence="1 2">
    <name type="scientific">Bacillus wiedmannii</name>
    <dbReference type="NCBI Taxonomy" id="1890302"/>
    <lineage>
        <taxon>Bacteria</taxon>
        <taxon>Bacillati</taxon>
        <taxon>Bacillota</taxon>
        <taxon>Bacilli</taxon>
        <taxon>Bacillales</taxon>
        <taxon>Bacillaceae</taxon>
        <taxon>Bacillus</taxon>
        <taxon>Bacillus cereus group</taxon>
    </lineage>
</organism>
<accession>A0A4U2ZY38</accession>
<name>A0A4U2ZY38_9BACI</name>
<feature type="non-terminal residue" evidence="1">
    <location>
        <position position="153"/>
    </location>
</feature>
<proteinExistence type="predicted"/>
<dbReference type="AlphaFoldDB" id="A0A4U2ZY38"/>
<protein>
    <submittedName>
        <fullName evidence="1">S-layer protein</fullName>
    </submittedName>
</protein>
<sequence>FKVTTDSRKLVSVKANPDKLQVVQNKTLPVTFVTTDQYGDPFGADTNAIKEVLPKTDVVAEGGLDIVTTEPGSVGTKKLDVTGNEVGEGTVHFQNANGATLGSLYVNVTEGNVAFKNFELVSKLGKYGESPNTKLDLNVSDTVEYQLSKYTSD</sequence>